<dbReference type="STRING" id="29529.SAMN04488122_6489"/>
<evidence type="ECO:0000313" key="3">
    <source>
        <dbReference type="Proteomes" id="UP000199310"/>
    </source>
</evidence>
<sequence>MKTKTMKQTLMSLAVSGLFFSCQKEKSGSPECSINVASLSGGYKLTALQYKSTATAAAVDYLAFMDACEKDDIITLDSKGTYDYNDAGTICTPEKKEHGTWQLNGNILTSDGTLNGTIASYDCKTLIYYVENTIVPGDRLTFTMAKQ</sequence>
<proteinExistence type="predicted"/>
<keyword evidence="3" id="KW-1185">Reference proteome</keyword>
<protein>
    <submittedName>
        <fullName evidence="2">Lipocalin-like domain-containing protein</fullName>
    </submittedName>
</protein>
<accession>A0A1I0SDK1</accession>
<dbReference type="EMBL" id="FOJG01000002">
    <property type="protein sequence ID" value="SEW55826.1"/>
    <property type="molecule type" value="Genomic_DNA"/>
</dbReference>
<feature type="domain" description="Lipocalin-like" evidence="1">
    <location>
        <begin position="40"/>
        <end position="111"/>
    </location>
</feature>
<gene>
    <name evidence="2" type="ORF">SAMN04488122_6489</name>
</gene>
<dbReference type="Pfam" id="PF13648">
    <property type="entry name" value="Lipocalin_4"/>
    <property type="match status" value="1"/>
</dbReference>
<name>A0A1I0SDK1_9BACT</name>
<dbReference type="OrthoDB" id="662667at2"/>
<evidence type="ECO:0000313" key="2">
    <source>
        <dbReference type="EMBL" id="SEW55826.1"/>
    </source>
</evidence>
<dbReference type="Proteomes" id="UP000199310">
    <property type="component" value="Unassembled WGS sequence"/>
</dbReference>
<dbReference type="AlphaFoldDB" id="A0A1I0SDK1"/>
<dbReference type="InterPro" id="IPR024311">
    <property type="entry name" value="Lipocalin-like"/>
</dbReference>
<reference evidence="3" key="1">
    <citation type="submission" date="2016-10" db="EMBL/GenBank/DDBJ databases">
        <authorList>
            <person name="Varghese N."/>
            <person name="Submissions S."/>
        </authorList>
    </citation>
    <scope>NUCLEOTIDE SEQUENCE [LARGE SCALE GENOMIC DNA]</scope>
    <source>
        <strain evidence="3">DSM 3695</strain>
    </source>
</reference>
<dbReference type="PROSITE" id="PS51257">
    <property type="entry name" value="PROKAR_LIPOPROTEIN"/>
    <property type="match status" value="1"/>
</dbReference>
<organism evidence="2 3">
    <name type="scientific">Chitinophaga arvensicola</name>
    <dbReference type="NCBI Taxonomy" id="29529"/>
    <lineage>
        <taxon>Bacteria</taxon>
        <taxon>Pseudomonadati</taxon>
        <taxon>Bacteroidota</taxon>
        <taxon>Chitinophagia</taxon>
        <taxon>Chitinophagales</taxon>
        <taxon>Chitinophagaceae</taxon>
        <taxon>Chitinophaga</taxon>
    </lineage>
</organism>
<evidence type="ECO:0000259" key="1">
    <source>
        <dbReference type="Pfam" id="PF13648"/>
    </source>
</evidence>